<name>A0A6J5USR5_PRUAR</name>
<dbReference type="AlphaFoldDB" id="A0A6J5USR5"/>
<evidence type="ECO:0000313" key="1">
    <source>
        <dbReference type="EMBL" id="CAB4278275.1"/>
    </source>
</evidence>
<proteinExistence type="predicted"/>
<dbReference type="EMBL" id="CAEKDK010000004">
    <property type="protein sequence ID" value="CAB4278275.1"/>
    <property type="molecule type" value="Genomic_DNA"/>
</dbReference>
<reference evidence="1 2" key="1">
    <citation type="submission" date="2020-05" db="EMBL/GenBank/DDBJ databases">
        <authorList>
            <person name="Campoy J."/>
            <person name="Schneeberger K."/>
            <person name="Spophaly S."/>
        </authorList>
    </citation>
    <scope>NUCLEOTIDE SEQUENCE [LARGE SCALE GENOMIC DNA]</scope>
    <source>
        <strain evidence="1">PruArmRojPasFocal</strain>
    </source>
</reference>
<accession>A0A6J5USR5</accession>
<organism evidence="1 2">
    <name type="scientific">Prunus armeniaca</name>
    <name type="common">Apricot</name>
    <name type="synonym">Armeniaca vulgaris</name>
    <dbReference type="NCBI Taxonomy" id="36596"/>
    <lineage>
        <taxon>Eukaryota</taxon>
        <taxon>Viridiplantae</taxon>
        <taxon>Streptophyta</taxon>
        <taxon>Embryophyta</taxon>
        <taxon>Tracheophyta</taxon>
        <taxon>Spermatophyta</taxon>
        <taxon>Magnoliopsida</taxon>
        <taxon>eudicotyledons</taxon>
        <taxon>Gunneridae</taxon>
        <taxon>Pentapetalae</taxon>
        <taxon>rosids</taxon>
        <taxon>fabids</taxon>
        <taxon>Rosales</taxon>
        <taxon>Rosaceae</taxon>
        <taxon>Amygdaloideae</taxon>
        <taxon>Amygdaleae</taxon>
        <taxon>Prunus</taxon>
    </lineage>
</organism>
<evidence type="ECO:0000313" key="2">
    <source>
        <dbReference type="Proteomes" id="UP000507222"/>
    </source>
</evidence>
<dbReference type="Proteomes" id="UP000507222">
    <property type="component" value="Unassembled WGS sequence"/>
</dbReference>
<protein>
    <submittedName>
        <fullName evidence="1">Uncharacterized protein</fullName>
    </submittedName>
</protein>
<gene>
    <name evidence="1" type="ORF">CURHAP_LOCUS28784</name>
</gene>
<sequence length="183" mass="20401">MRPKPIPSISSPPFPIDLSNYCVPLPFLARVRAFRYLRSLNLSDCHRLTTSALWPIAAEAVCLLVADAEERGPKGGWRRLLKRRRGKGKLLRRWAMAKMVVELKRINKGKKEVGKKVTGFVGRGRGSGWLLSWGSGFVGMGCWLGWRVRRSWGFGFMGPGVEGVCWMGLGGEWLWDMGLGVGA</sequence>